<sequence>MMADNTRATDGEMMQGSVGVRGLGCGKVGVVRAKARAVPSSRGLRLRGRRDQQSLSSTVVVRAQEEEGIQEVLSKGFASAMKFVESLRDEKPPSSGGGGGAPKSEGDSGVVGSVVQWVNEQIYDKTEGDNRVTLVDEDLVSRVKAPDGVTFPTQSPKLPKLTMGFTHMAERWNSRASMVGFFSLLFIELVTGKGLLELLGLQVGNGLGFEL</sequence>
<feature type="region of interest" description="Disordered" evidence="1">
    <location>
        <begin position="88"/>
        <end position="109"/>
    </location>
</feature>
<dbReference type="SUPFAM" id="SSF103511">
    <property type="entry name" value="Chlorophyll a-b binding protein"/>
    <property type="match status" value="1"/>
</dbReference>
<evidence type="ECO:0000256" key="1">
    <source>
        <dbReference type="SAM" id="MobiDB-lite"/>
    </source>
</evidence>
<reference evidence="4" key="1">
    <citation type="submission" date="2021-01" db="EMBL/GenBank/DDBJ databases">
        <authorList>
            <person name="Corre E."/>
            <person name="Pelletier E."/>
            <person name="Niang G."/>
            <person name="Scheremetjew M."/>
            <person name="Finn R."/>
            <person name="Kale V."/>
            <person name="Holt S."/>
            <person name="Cochrane G."/>
            <person name="Meng A."/>
            <person name="Brown T."/>
            <person name="Cohen L."/>
        </authorList>
    </citation>
    <scope>NUCLEOTIDE SEQUENCE</scope>
    <source>
        <strain evidence="4">CCMP1205</strain>
    </source>
</reference>
<dbReference type="EMBL" id="HBHL01009662">
    <property type="protein sequence ID" value="CAD9717602.1"/>
    <property type="molecule type" value="Transcribed_RNA"/>
</dbReference>
<evidence type="ECO:0000313" key="2">
    <source>
        <dbReference type="EMBL" id="CAD9717600.1"/>
    </source>
</evidence>
<dbReference type="EMBL" id="HBHL01009661">
    <property type="protein sequence ID" value="CAD9717601.1"/>
    <property type="molecule type" value="Transcribed_RNA"/>
</dbReference>
<dbReference type="AlphaFoldDB" id="A0A7S2T3D4"/>
<proteinExistence type="predicted"/>
<accession>A0A7S2T3D4</accession>
<organism evidence="4">
    <name type="scientific">Chloropicon primus</name>
    <dbReference type="NCBI Taxonomy" id="1764295"/>
    <lineage>
        <taxon>Eukaryota</taxon>
        <taxon>Viridiplantae</taxon>
        <taxon>Chlorophyta</taxon>
        <taxon>Chloropicophyceae</taxon>
        <taxon>Chloropicales</taxon>
        <taxon>Chloropicaceae</taxon>
        <taxon>Chloropicon</taxon>
    </lineage>
</organism>
<name>A0A7S2T3D4_9CHLO</name>
<dbReference type="EMBL" id="HBHL01009660">
    <property type="protein sequence ID" value="CAD9717600.1"/>
    <property type="molecule type" value="Transcribed_RNA"/>
</dbReference>
<protein>
    <submittedName>
        <fullName evidence="4">Uncharacterized protein</fullName>
    </submittedName>
</protein>
<gene>
    <name evidence="2" type="ORF">CPRI1469_LOCUS6461</name>
    <name evidence="3" type="ORF">CPRI1469_LOCUS6462</name>
    <name evidence="4" type="ORF">CPRI1469_LOCUS6463</name>
</gene>
<evidence type="ECO:0000313" key="3">
    <source>
        <dbReference type="EMBL" id="CAD9717601.1"/>
    </source>
</evidence>
<evidence type="ECO:0000313" key="4">
    <source>
        <dbReference type="EMBL" id="CAD9717602.1"/>
    </source>
</evidence>